<dbReference type="AlphaFoldDB" id="A0A8X7N4U8"/>
<gene>
    <name evidence="2" type="ORF">A4X09_0g6610</name>
</gene>
<keyword evidence="3" id="KW-1185">Reference proteome</keyword>
<dbReference type="Proteomes" id="UP000078113">
    <property type="component" value="Unassembled WGS sequence"/>
</dbReference>
<feature type="chain" id="PRO_5036498602" evidence="1">
    <location>
        <begin position="30"/>
        <end position="167"/>
    </location>
</feature>
<dbReference type="EMBL" id="LWDG02000443">
    <property type="protein sequence ID" value="KAE8265551.1"/>
    <property type="molecule type" value="Genomic_DNA"/>
</dbReference>
<name>A0A8X7N4U8_9BASI</name>
<organism evidence="2 3">
    <name type="scientific">Tilletia walkeri</name>
    <dbReference type="NCBI Taxonomy" id="117179"/>
    <lineage>
        <taxon>Eukaryota</taxon>
        <taxon>Fungi</taxon>
        <taxon>Dikarya</taxon>
        <taxon>Basidiomycota</taxon>
        <taxon>Ustilaginomycotina</taxon>
        <taxon>Exobasidiomycetes</taxon>
        <taxon>Tilletiales</taxon>
        <taxon>Tilletiaceae</taxon>
        <taxon>Tilletia</taxon>
    </lineage>
</organism>
<protein>
    <submittedName>
        <fullName evidence="2">Uncharacterized protein</fullName>
    </submittedName>
</protein>
<sequence length="167" mass="17431">MVRSIFSLAQIFAIVLLAGLAALVHTANAAAVTCNNACKIAGSQAYVAAVISHSDKDINRIPLTDNVTRYEKLNGGSYAFSANGSKSLKDSLKFGTTAFFVTGSAEPDGGLGQYTVLKNGTVSSVYRLKAGLLGIGLAKTLVHERFDFTSDGLIYNITAEAVSPPPA</sequence>
<accession>A0A8X7N4U8</accession>
<evidence type="ECO:0000313" key="2">
    <source>
        <dbReference type="EMBL" id="KAE8265551.1"/>
    </source>
</evidence>
<reference evidence="2" key="1">
    <citation type="submission" date="2016-04" db="EMBL/GenBank/DDBJ databases">
        <authorList>
            <person name="Nguyen H.D."/>
            <person name="Samba Siva P."/>
            <person name="Cullis J."/>
            <person name="Levesque C.A."/>
            <person name="Hambleton S."/>
        </authorList>
    </citation>
    <scope>NUCLEOTIDE SEQUENCE</scope>
    <source>
        <strain evidence="2">DAOMC 236422</strain>
    </source>
</reference>
<comment type="caution">
    <text evidence="2">The sequence shown here is derived from an EMBL/GenBank/DDBJ whole genome shotgun (WGS) entry which is preliminary data.</text>
</comment>
<keyword evidence="1" id="KW-0732">Signal</keyword>
<feature type="signal peptide" evidence="1">
    <location>
        <begin position="1"/>
        <end position="29"/>
    </location>
</feature>
<proteinExistence type="predicted"/>
<evidence type="ECO:0000313" key="3">
    <source>
        <dbReference type="Proteomes" id="UP000078113"/>
    </source>
</evidence>
<evidence type="ECO:0000256" key="1">
    <source>
        <dbReference type="SAM" id="SignalP"/>
    </source>
</evidence>
<reference evidence="2" key="2">
    <citation type="journal article" date="2019" name="IMA Fungus">
        <title>Genome sequencing and comparison of five Tilletia species to identify candidate genes for the detection of regulated species infecting wheat.</title>
        <authorList>
            <person name="Nguyen H.D.T."/>
            <person name="Sultana T."/>
            <person name="Kesanakurti P."/>
            <person name="Hambleton S."/>
        </authorList>
    </citation>
    <scope>NUCLEOTIDE SEQUENCE</scope>
    <source>
        <strain evidence="2">DAOMC 236422</strain>
    </source>
</reference>